<keyword evidence="2" id="KW-1185">Reference proteome</keyword>
<name>A0A6M8B0R3_9ACTO</name>
<sequence>MQSPPHRGAVITPREVAALDIGNAKINAEPARAGGAGALGIHAAATAPSAVFALKATPGARGKTLEDIEHEFMRSEA</sequence>
<dbReference type="RefSeq" id="WP_159522292.1">
    <property type="nucleotide sequence ID" value="NZ_CP053642.1"/>
</dbReference>
<gene>
    <name evidence="1" type="ORF">HPC72_07820</name>
</gene>
<proteinExistence type="predicted"/>
<accession>A0A6M8B0R3</accession>
<protein>
    <submittedName>
        <fullName evidence="1">Uncharacterized protein</fullName>
    </submittedName>
</protein>
<dbReference type="EMBL" id="CP053642">
    <property type="protein sequence ID" value="QKD80134.1"/>
    <property type="molecule type" value="Genomic_DNA"/>
</dbReference>
<evidence type="ECO:0000313" key="1">
    <source>
        <dbReference type="EMBL" id="QKD80134.1"/>
    </source>
</evidence>
<reference evidence="1 2" key="1">
    <citation type="submission" date="2020-05" db="EMBL/GenBank/DDBJ databases">
        <title>Actinomyces sp. zg-325.</title>
        <authorList>
            <person name="Yang C."/>
        </authorList>
    </citation>
    <scope>NUCLEOTIDE SEQUENCE [LARGE SCALE GENOMIC DNA]</scope>
    <source>
        <strain evidence="2">zg-325</strain>
    </source>
</reference>
<dbReference type="Proteomes" id="UP000504752">
    <property type="component" value="Chromosome"/>
</dbReference>
<organism evidence="1 2">
    <name type="scientific">Actinomyces marmotae</name>
    <dbReference type="NCBI Taxonomy" id="2737173"/>
    <lineage>
        <taxon>Bacteria</taxon>
        <taxon>Bacillati</taxon>
        <taxon>Actinomycetota</taxon>
        <taxon>Actinomycetes</taxon>
        <taxon>Actinomycetales</taxon>
        <taxon>Actinomycetaceae</taxon>
        <taxon>Actinomyces</taxon>
    </lineage>
</organism>
<dbReference type="AlphaFoldDB" id="A0A6M8B0R3"/>
<evidence type="ECO:0000313" key="2">
    <source>
        <dbReference type="Proteomes" id="UP000504752"/>
    </source>
</evidence>
<dbReference type="KEGG" id="amam:HPC72_07820"/>